<proteinExistence type="predicted"/>
<feature type="transmembrane region" description="Helical" evidence="6">
    <location>
        <begin position="125"/>
        <end position="146"/>
    </location>
</feature>
<feature type="transmembrane region" description="Helical" evidence="6">
    <location>
        <begin position="399"/>
        <end position="419"/>
    </location>
</feature>
<evidence type="ECO:0000256" key="2">
    <source>
        <dbReference type="ARBA" id="ARBA00022475"/>
    </source>
</evidence>
<dbReference type="InterPro" id="IPR020846">
    <property type="entry name" value="MFS_dom"/>
</dbReference>
<evidence type="ECO:0000259" key="7">
    <source>
        <dbReference type="PROSITE" id="PS50850"/>
    </source>
</evidence>
<dbReference type="PROSITE" id="PS50850">
    <property type="entry name" value="MFS"/>
    <property type="match status" value="1"/>
</dbReference>
<feature type="transmembrane region" description="Helical" evidence="6">
    <location>
        <begin position="158"/>
        <end position="177"/>
    </location>
</feature>
<keyword evidence="5 6" id="KW-0472">Membrane</keyword>
<dbReference type="Pfam" id="PF07690">
    <property type="entry name" value="MFS_1"/>
    <property type="match status" value="1"/>
</dbReference>
<evidence type="ECO:0000313" key="8">
    <source>
        <dbReference type="EMBL" id="MDR7097361.1"/>
    </source>
</evidence>
<feature type="transmembrane region" description="Helical" evidence="6">
    <location>
        <begin position="368"/>
        <end position="387"/>
    </location>
</feature>
<keyword evidence="2" id="KW-1003">Cell membrane</keyword>
<accession>A0ABU1VIQ0</accession>
<dbReference type="SUPFAM" id="SSF103473">
    <property type="entry name" value="MFS general substrate transporter"/>
    <property type="match status" value="1"/>
</dbReference>
<sequence length="433" mass="46465">MSSAARPGPVRHDGVAPPTAPMNDVLAPRAAIIVFLTFALAYFLSALLRAITATLSPILSAEMSLNAGDLGLLAGGYFFGFALTQLPLGNWLDRHGPRTVILWFLALAVAGCAAFALATSFTWLLAARVLTGMGVSACLMAPLTGYRRWLTPAAQMRANSWMLMTGSFGMVAATLPVQWMMPLTGWRGLFWMLGGLILLSMVGILAMVPRWRRTEPEATAPVGEPGYGLVWRHPYFRQMAPVGFINYGGMIAVQTLWAGPWMVKVAGYTPAQAAGGLFGINLSMLCTFWLWGMLNPRLAGLGWRPERLIAWGLPLSFVLLGAIVLLGTRAGWPLWALYCVSCTFASLSQPAVALALPAEAAGRALSGYNLVIFGGVFVVQWGIGLLIDALGCFVGDEVARYRSAIAIFGACGVLAYAVFLRAHLRHRMDGQPG</sequence>
<evidence type="ECO:0000256" key="3">
    <source>
        <dbReference type="ARBA" id="ARBA00022692"/>
    </source>
</evidence>
<gene>
    <name evidence="8" type="ORF">J2X09_005135</name>
</gene>
<evidence type="ECO:0000313" key="9">
    <source>
        <dbReference type="Proteomes" id="UP001265550"/>
    </source>
</evidence>
<evidence type="ECO:0000256" key="6">
    <source>
        <dbReference type="SAM" id="Phobius"/>
    </source>
</evidence>
<feature type="transmembrane region" description="Helical" evidence="6">
    <location>
        <begin position="244"/>
        <end position="263"/>
    </location>
</feature>
<dbReference type="InterPro" id="IPR011701">
    <property type="entry name" value="MFS"/>
</dbReference>
<dbReference type="InterPro" id="IPR050189">
    <property type="entry name" value="MFS_Efflux_Transporters"/>
</dbReference>
<evidence type="ECO:0000256" key="1">
    <source>
        <dbReference type="ARBA" id="ARBA00004651"/>
    </source>
</evidence>
<keyword evidence="4 6" id="KW-1133">Transmembrane helix</keyword>
<feature type="transmembrane region" description="Helical" evidence="6">
    <location>
        <begin position="308"/>
        <end position="328"/>
    </location>
</feature>
<feature type="transmembrane region" description="Helical" evidence="6">
    <location>
        <begin position="275"/>
        <end position="296"/>
    </location>
</feature>
<keyword evidence="3 6" id="KW-0812">Transmembrane</keyword>
<evidence type="ECO:0000256" key="4">
    <source>
        <dbReference type="ARBA" id="ARBA00022989"/>
    </source>
</evidence>
<dbReference type="EMBL" id="JAVDWE010000023">
    <property type="protein sequence ID" value="MDR7097361.1"/>
    <property type="molecule type" value="Genomic_DNA"/>
</dbReference>
<dbReference type="InterPro" id="IPR036259">
    <property type="entry name" value="MFS_trans_sf"/>
</dbReference>
<protein>
    <submittedName>
        <fullName evidence="8">MFS family permease</fullName>
    </submittedName>
</protein>
<dbReference type="PANTHER" id="PTHR43124:SF3">
    <property type="entry name" value="CHLORAMPHENICOL EFFLUX PUMP RV0191"/>
    <property type="match status" value="1"/>
</dbReference>
<feature type="transmembrane region" description="Helical" evidence="6">
    <location>
        <begin position="100"/>
        <end position="119"/>
    </location>
</feature>
<reference evidence="8 9" key="1">
    <citation type="submission" date="2023-07" db="EMBL/GenBank/DDBJ databases">
        <title>Sorghum-associated microbial communities from plants grown in Nebraska, USA.</title>
        <authorList>
            <person name="Schachtman D."/>
        </authorList>
    </citation>
    <scope>NUCLEOTIDE SEQUENCE [LARGE SCALE GENOMIC DNA]</scope>
    <source>
        <strain evidence="8 9">BE240</strain>
    </source>
</reference>
<dbReference type="PANTHER" id="PTHR43124">
    <property type="entry name" value="PURINE EFFLUX PUMP PBUE"/>
    <property type="match status" value="1"/>
</dbReference>
<feature type="transmembrane region" description="Helical" evidence="6">
    <location>
        <begin position="189"/>
        <end position="208"/>
    </location>
</feature>
<dbReference type="Proteomes" id="UP001265550">
    <property type="component" value="Unassembled WGS sequence"/>
</dbReference>
<evidence type="ECO:0000256" key="5">
    <source>
        <dbReference type="ARBA" id="ARBA00023136"/>
    </source>
</evidence>
<name>A0ABU1VIQ0_9BURK</name>
<feature type="domain" description="Major facilitator superfamily (MFS) profile" evidence="7">
    <location>
        <begin position="34"/>
        <end position="427"/>
    </location>
</feature>
<comment type="caution">
    <text evidence="8">The sequence shown here is derived from an EMBL/GenBank/DDBJ whole genome shotgun (WGS) entry which is preliminary data.</text>
</comment>
<feature type="transmembrane region" description="Helical" evidence="6">
    <location>
        <begin position="70"/>
        <end position="88"/>
    </location>
</feature>
<feature type="transmembrane region" description="Helical" evidence="6">
    <location>
        <begin position="334"/>
        <end position="356"/>
    </location>
</feature>
<comment type="subcellular location">
    <subcellularLocation>
        <location evidence="1">Cell membrane</location>
        <topology evidence="1">Multi-pass membrane protein</topology>
    </subcellularLocation>
</comment>
<keyword evidence="9" id="KW-1185">Reference proteome</keyword>
<dbReference type="Gene3D" id="1.20.1250.20">
    <property type="entry name" value="MFS general substrate transporter like domains"/>
    <property type="match status" value="1"/>
</dbReference>
<organism evidence="8 9">
    <name type="scientific">Hydrogenophaga laconesensis</name>
    <dbReference type="NCBI Taxonomy" id="1805971"/>
    <lineage>
        <taxon>Bacteria</taxon>
        <taxon>Pseudomonadati</taxon>
        <taxon>Pseudomonadota</taxon>
        <taxon>Betaproteobacteria</taxon>
        <taxon>Burkholderiales</taxon>
        <taxon>Comamonadaceae</taxon>
        <taxon>Hydrogenophaga</taxon>
    </lineage>
</organism>
<feature type="transmembrane region" description="Helical" evidence="6">
    <location>
        <begin position="30"/>
        <end position="50"/>
    </location>
</feature>